<evidence type="ECO:0000313" key="3">
    <source>
        <dbReference type="Proteomes" id="UP001498398"/>
    </source>
</evidence>
<accession>A0ABR1JLI8</accession>
<keyword evidence="3" id="KW-1185">Reference proteome</keyword>
<dbReference type="Proteomes" id="UP001498398">
    <property type="component" value="Unassembled WGS sequence"/>
</dbReference>
<organism evidence="2 3">
    <name type="scientific">Marasmiellus scandens</name>
    <dbReference type="NCBI Taxonomy" id="2682957"/>
    <lineage>
        <taxon>Eukaryota</taxon>
        <taxon>Fungi</taxon>
        <taxon>Dikarya</taxon>
        <taxon>Basidiomycota</taxon>
        <taxon>Agaricomycotina</taxon>
        <taxon>Agaricomycetes</taxon>
        <taxon>Agaricomycetidae</taxon>
        <taxon>Agaricales</taxon>
        <taxon>Marasmiineae</taxon>
        <taxon>Omphalotaceae</taxon>
        <taxon>Marasmiellus</taxon>
    </lineage>
</organism>
<feature type="region of interest" description="Disordered" evidence="1">
    <location>
        <begin position="39"/>
        <end position="81"/>
    </location>
</feature>
<evidence type="ECO:0000313" key="2">
    <source>
        <dbReference type="EMBL" id="KAK7461663.1"/>
    </source>
</evidence>
<evidence type="ECO:0000256" key="1">
    <source>
        <dbReference type="SAM" id="MobiDB-lite"/>
    </source>
</evidence>
<proteinExistence type="predicted"/>
<name>A0ABR1JLI8_9AGAR</name>
<dbReference type="EMBL" id="JBANRG010000012">
    <property type="protein sequence ID" value="KAK7461663.1"/>
    <property type="molecule type" value="Genomic_DNA"/>
</dbReference>
<protein>
    <submittedName>
        <fullName evidence="2">Uncharacterized protein</fullName>
    </submittedName>
</protein>
<sequence>MREVMMGTETNGSHIWRVHRRWDNYCQWMFHVITKPDLKKLKPSADTSTNANPDDESANDTDTLSGVSGNLSSPKRPSLPLPLHRICKGLPSLAYYCPQQSSTSAITHSSSLPKIRPVP</sequence>
<feature type="compositionally biased region" description="Low complexity" evidence="1">
    <location>
        <begin position="71"/>
        <end position="81"/>
    </location>
</feature>
<feature type="compositionally biased region" description="Polar residues" evidence="1">
    <location>
        <begin position="60"/>
        <end position="70"/>
    </location>
</feature>
<gene>
    <name evidence="2" type="ORF">VKT23_008090</name>
</gene>
<comment type="caution">
    <text evidence="2">The sequence shown here is derived from an EMBL/GenBank/DDBJ whole genome shotgun (WGS) entry which is preliminary data.</text>
</comment>
<reference evidence="2 3" key="1">
    <citation type="submission" date="2024-01" db="EMBL/GenBank/DDBJ databases">
        <title>A draft genome for the cacao thread blight pathogen Marasmiellus scandens.</title>
        <authorList>
            <person name="Baruah I.K."/>
            <person name="Leung J."/>
            <person name="Bukari Y."/>
            <person name="Amoako-Attah I."/>
            <person name="Meinhardt L.W."/>
            <person name="Bailey B.A."/>
            <person name="Cohen S.P."/>
        </authorList>
    </citation>
    <scope>NUCLEOTIDE SEQUENCE [LARGE SCALE GENOMIC DNA]</scope>
    <source>
        <strain evidence="2 3">GH-19</strain>
    </source>
</reference>